<dbReference type="InterPro" id="IPR011029">
    <property type="entry name" value="DEATH-like_dom_sf"/>
</dbReference>
<evidence type="ECO:0000313" key="3">
    <source>
        <dbReference type="Proteomes" id="UP000887568"/>
    </source>
</evidence>
<feature type="compositionally biased region" description="Basic and acidic residues" evidence="1">
    <location>
        <begin position="1"/>
        <end position="14"/>
    </location>
</feature>
<organism evidence="2 3">
    <name type="scientific">Patiria miniata</name>
    <name type="common">Bat star</name>
    <name type="synonym">Asterina miniata</name>
    <dbReference type="NCBI Taxonomy" id="46514"/>
    <lineage>
        <taxon>Eukaryota</taxon>
        <taxon>Metazoa</taxon>
        <taxon>Echinodermata</taxon>
        <taxon>Eleutherozoa</taxon>
        <taxon>Asterozoa</taxon>
        <taxon>Asteroidea</taxon>
        <taxon>Valvatacea</taxon>
        <taxon>Valvatida</taxon>
        <taxon>Asterinidae</taxon>
        <taxon>Patiria</taxon>
    </lineage>
</organism>
<proteinExistence type="predicted"/>
<evidence type="ECO:0000256" key="1">
    <source>
        <dbReference type="SAM" id="MobiDB-lite"/>
    </source>
</evidence>
<dbReference type="AlphaFoldDB" id="A0A914AT07"/>
<keyword evidence="3" id="KW-1185">Reference proteome</keyword>
<dbReference type="OrthoDB" id="10689402at2759"/>
<accession>A0A914AT07</accession>
<feature type="compositionally biased region" description="Polar residues" evidence="1">
    <location>
        <begin position="318"/>
        <end position="371"/>
    </location>
</feature>
<feature type="region of interest" description="Disordered" evidence="1">
    <location>
        <begin position="492"/>
        <end position="525"/>
    </location>
</feature>
<dbReference type="Proteomes" id="UP000887568">
    <property type="component" value="Unplaced"/>
</dbReference>
<dbReference type="OMA" id="TRVGPTY"/>
<dbReference type="EnsemblMetazoa" id="XM_038210865.1">
    <property type="protein sequence ID" value="XP_038066793.1"/>
    <property type="gene ID" value="LOC119736855"/>
</dbReference>
<dbReference type="Gene3D" id="1.10.533.10">
    <property type="entry name" value="Death Domain, Fas"/>
    <property type="match status" value="1"/>
</dbReference>
<sequence>MATERRQRSSDTREATASGDENTSLLATAVVHAGTGNVKPTAPPEEGTGLDSSTVTNQPTSRASLAIDRSHGRQSTHITASLAARGEQTSAGQDSTDAAESQQMADQPAVSTTATRERQTSAGQDSTDAAESQHITAQPAISTTATSERQSTAGQDSTDAAESQQMANQPAISTTATSERQSSAGQDSTDASDESQQTDQPAVGTTATSERQSSAGQDSTDASDESQQTDQPAVSTTVTSEGQSSASQDSVHAAESQQMAAQPAISAATREVQSSASHDSANAAEFQHGADQPAISTAATRVGPTYVSQDSVHAAESVQMQAQPAVISRTSTTEGQSSAGLDSVDTAESQQTADQPAISTATREGQSSASHDSVDAAESQQMAAQPAISTTATRVGPTYVSQDSVHAAESVQMQAQPAVISRTSTTEGQSSAGLDSVDATVADGNQLASIGHYNVPTSRGIPASSVPSASNEWQPTVSHLPDTSVVAQPSARNQPFNWTSGTTGASSTVSPSVPVPRSPNKRVTKKDMQKLAGNLGDWDRLAVALDMSEADIHGFKEENKCGTSVSAVEDPRFSKGLTGDSTLPDYIHASQPAYTRPSILGSVAWSIRHSTCVSMFNPDTADEARMLCCPSPRGWLSRGLYAP</sequence>
<feature type="compositionally biased region" description="Polar residues" evidence="1">
    <location>
        <begin position="87"/>
        <end position="260"/>
    </location>
</feature>
<feature type="compositionally biased region" description="Polar residues" evidence="1">
    <location>
        <begin position="271"/>
        <end position="280"/>
    </location>
</feature>
<name>A0A914AT07_PATMI</name>
<evidence type="ECO:0000313" key="2">
    <source>
        <dbReference type="EnsemblMetazoa" id="XP_038066793.1"/>
    </source>
</evidence>
<dbReference type="GeneID" id="119736855"/>
<feature type="compositionally biased region" description="Low complexity" evidence="1">
    <location>
        <begin position="499"/>
        <end position="512"/>
    </location>
</feature>
<dbReference type="RefSeq" id="XP_038066793.1">
    <property type="nucleotide sequence ID" value="XM_038210865.1"/>
</dbReference>
<feature type="region of interest" description="Disordered" evidence="1">
    <location>
        <begin position="1"/>
        <end position="297"/>
    </location>
</feature>
<feature type="region of interest" description="Disordered" evidence="1">
    <location>
        <begin position="309"/>
        <end position="390"/>
    </location>
</feature>
<feature type="compositionally biased region" description="Polar residues" evidence="1">
    <location>
        <begin position="378"/>
        <end position="390"/>
    </location>
</feature>
<dbReference type="CDD" id="cd01670">
    <property type="entry name" value="Death"/>
    <property type="match status" value="1"/>
</dbReference>
<reference evidence="2" key="1">
    <citation type="submission" date="2022-11" db="UniProtKB">
        <authorList>
            <consortium name="EnsemblMetazoa"/>
        </authorList>
    </citation>
    <scope>IDENTIFICATION</scope>
</reference>
<feature type="compositionally biased region" description="Polar residues" evidence="1">
    <location>
        <begin position="50"/>
        <end position="63"/>
    </location>
</feature>
<protein>
    <submittedName>
        <fullName evidence="2">Uncharacterized protein</fullName>
    </submittedName>
</protein>